<evidence type="ECO:0000313" key="4">
    <source>
        <dbReference type="Proteomes" id="UP001212997"/>
    </source>
</evidence>
<accession>A0AAD5YHC6</accession>
<dbReference type="Pfam" id="PF11654">
    <property type="entry name" value="NCE101"/>
    <property type="match status" value="1"/>
</dbReference>
<evidence type="ECO:0000256" key="2">
    <source>
        <dbReference type="SAM" id="Phobius"/>
    </source>
</evidence>
<reference evidence="3" key="1">
    <citation type="submission" date="2022-07" db="EMBL/GenBank/DDBJ databases">
        <title>Genome Sequence of Physisporinus lineatus.</title>
        <authorList>
            <person name="Buettner E."/>
        </authorList>
    </citation>
    <scope>NUCLEOTIDE SEQUENCE</scope>
    <source>
        <strain evidence="3">VT162</strain>
    </source>
</reference>
<dbReference type="GO" id="GO:0009306">
    <property type="term" value="P:protein secretion"/>
    <property type="evidence" value="ECO:0007669"/>
    <property type="project" value="InterPro"/>
</dbReference>
<gene>
    <name evidence="3" type="ORF">NLI96_g1589</name>
</gene>
<feature type="transmembrane region" description="Helical" evidence="2">
    <location>
        <begin position="6"/>
        <end position="26"/>
    </location>
</feature>
<organism evidence="3 4">
    <name type="scientific">Meripilus lineatus</name>
    <dbReference type="NCBI Taxonomy" id="2056292"/>
    <lineage>
        <taxon>Eukaryota</taxon>
        <taxon>Fungi</taxon>
        <taxon>Dikarya</taxon>
        <taxon>Basidiomycota</taxon>
        <taxon>Agaricomycotina</taxon>
        <taxon>Agaricomycetes</taxon>
        <taxon>Polyporales</taxon>
        <taxon>Meripilaceae</taxon>
        <taxon>Meripilus</taxon>
    </lineage>
</organism>
<dbReference type="Proteomes" id="UP001212997">
    <property type="component" value="Unassembled WGS sequence"/>
</dbReference>
<dbReference type="EMBL" id="JANAWD010000031">
    <property type="protein sequence ID" value="KAJ3490225.1"/>
    <property type="molecule type" value="Genomic_DNA"/>
</dbReference>
<keyword evidence="4" id="KW-1185">Reference proteome</keyword>
<dbReference type="InterPro" id="IPR024242">
    <property type="entry name" value="NCE101"/>
</dbReference>
<feature type="compositionally biased region" description="Basic and acidic residues" evidence="1">
    <location>
        <begin position="54"/>
        <end position="63"/>
    </location>
</feature>
<protein>
    <submittedName>
        <fullName evidence="3">Uncharacterized protein</fullName>
    </submittedName>
</protein>
<dbReference type="PANTHER" id="PTHR28011:SF1">
    <property type="entry name" value="NON-CLASSICAL EXPORT PROTEIN 1"/>
    <property type="match status" value="1"/>
</dbReference>
<feature type="region of interest" description="Disordered" evidence="1">
    <location>
        <begin position="54"/>
        <end position="81"/>
    </location>
</feature>
<sequence>MSPVLLSRTIDPLLGIFTGFFAFYLYETNPRTAPPERERLHNLLKWKMDKRNQELEEKGKNEEQAIDWKGLVSTPEGDKKQ</sequence>
<dbReference type="PANTHER" id="PTHR28011">
    <property type="entry name" value="NON-CLASSICAL EXPORT PROTEIN 1"/>
    <property type="match status" value="1"/>
</dbReference>
<evidence type="ECO:0000256" key="1">
    <source>
        <dbReference type="SAM" id="MobiDB-lite"/>
    </source>
</evidence>
<keyword evidence="2" id="KW-1133">Transmembrane helix</keyword>
<name>A0AAD5YHC6_9APHY</name>
<comment type="caution">
    <text evidence="3">The sequence shown here is derived from an EMBL/GenBank/DDBJ whole genome shotgun (WGS) entry which is preliminary data.</text>
</comment>
<dbReference type="AlphaFoldDB" id="A0AAD5YHC6"/>
<keyword evidence="2" id="KW-0472">Membrane</keyword>
<keyword evidence="2" id="KW-0812">Transmembrane</keyword>
<evidence type="ECO:0000313" key="3">
    <source>
        <dbReference type="EMBL" id="KAJ3490225.1"/>
    </source>
</evidence>
<proteinExistence type="predicted"/>